<evidence type="ECO:0008006" key="3">
    <source>
        <dbReference type="Google" id="ProtNLM"/>
    </source>
</evidence>
<reference evidence="1" key="1">
    <citation type="submission" date="2023-07" db="EMBL/GenBank/DDBJ databases">
        <title>A chromosome-level genome assembly of Lolium multiflorum.</title>
        <authorList>
            <person name="Chen Y."/>
            <person name="Copetti D."/>
            <person name="Kolliker R."/>
            <person name="Studer B."/>
        </authorList>
    </citation>
    <scope>NUCLEOTIDE SEQUENCE</scope>
    <source>
        <strain evidence="1">02402/16</strain>
        <tissue evidence="1">Leaf</tissue>
    </source>
</reference>
<evidence type="ECO:0000313" key="1">
    <source>
        <dbReference type="EMBL" id="KAK1610668.1"/>
    </source>
</evidence>
<dbReference type="InterPro" id="IPR011990">
    <property type="entry name" value="TPR-like_helical_dom_sf"/>
</dbReference>
<dbReference type="PANTHER" id="PTHR46758">
    <property type="entry name" value="MYND DOMAIN-CONTAINING"/>
    <property type="match status" value="1"/>
</dbReference>
<gene>
    <name evidence="1" type="ORF">QYE76_034341</name>
</gene>
<dbReference type="PANTHER" id="PTHR46758:SF2">
    <property type="entry name" value="OJ1485_B09.11 PROTEIN"/>
    <property type="match status" value="1"/>
</dbReference>
<comment type="caution">
    <text evidence="1">The sequence shown here is derived from an EMBL/GenBank/DDBJ whole genome shotgun (WGS) entry which is preliminary data.</text>
</comment>
<dbReference type="EMBL" id="JAUUTY010000007">
    <property type="protein sequence ID" value="KAK1610668.1"/>
    <property type="molecule type" value="Genomic_DNA"/>
</dbReference>
<proteinExistence type="predicted"/>
<accession>A0AAD8VN86</accession>
<dbReference type="Gene3D" id="1.25.40.10">
    <property type="entry name" value="Tetratricopeptide repeat domain"/>
    <property type="match status" value="1"/>
</dbReference>
<evidence type="ECO:0000313" key="2">
    <source>
        <dbReference type="Proteomes" id="UP001231189"/>
    </source>
</evidence>
<dbReference type="InterPro" id="IPR044508">
    <property type="entry name" value="At5g50450/At1g67340-like"/>
</dbReference>
<keyword evidence="2" id="KW-1185">Reference proteome</keyword>
<sequence>MPPVVVDGEHETGRTRPAGDHVVSLGDLPDDIVAAVLVDVAAAADRPGDLLSVQEVLFAGLVSKRRQECISWSLSIPAKSWCPGAKIFLQRCEEAGSIDASFMLGMILFYCLKLRDDIPAAVGLCQQAASNGHVIALRELGFCTHDGYSISQDHQEGHRLVDLAKSLEI</sequence>
<dbReference type="AlphaFoldDB" id="A0AAD8VN86"/>
<organism evidence="1 2">
    <name type="scientific">Lolium multiflorum</name>
    <name type="common">Italian ryegrass</name>
    <name type="synonym">Lolium perenne subsp. multiflorum</name>
    <dbReference type="NCBI Taxonomy" id="4521"/>
    <lineage>
        <taxon>Eukaryota</taxon>
        <taxon>Viridiplantae</taxon>
        <taxon>Streptophyta</taxon>
        <taxon>Embryophyta</taxon>
        <taxon>Tracheophyta</taxon>
        <taxon>Spermatophyta</taxon>
        <taxon>Magnoliopsida</taxon>
        <taxon>Liliopsida</taxon>
        <taxon>Poales</taxon>
        <taxon>Poaceae</taxon>
        <taxon>BOP clade</taxon>
        <taxon>Pooideae</taxon>
        <taxon>Poodae</taxon>
        <taxon>Poeae</taxon>
        <taxon>Poeae Chloroplast Group 2 (Poeae type)</taxon>
        <taxon>Loliodinae</taxon>
        <taxon>Loliinae</taxon>
        <taxon>Lolium</taxon>
    </lineage>
</organism>
<dbReference type="SUPFAM" id="SSF81901">
    <property type="entry name" value="HCP-like"/>
    <property type="match status" value="1"/>
</dbReference>
<dbReference type="Proteomes" id="UP001231189">
    <property type="component" value="Unassembled WGS sequence"/>
</dbReference>
<protein>
    <recommendedName>
        <fullName evidence="3">F-box protein</fullName>
    </recommendedName>
</protein>
<name>A0AAD8VN86_LOLMU</name>